<comment type="caution">
    <text evidence="1">The sequence shown here is derived from an EMBL/GenBank/DDBJ whole genome shotgun (WGS) entry which is preliminary data.</text>
</comment>
<protein>
    <submittedName>
        <fullName evidence="1">Uncharacterized protein</fullName>
    </submittedName>
</protein>
<name>A0ABP9V390_9BACT</name>
<keyword evidence="2" id="KW-1185">Reference proteome</keyword>
<proteinExistence type="predicted"/>
<sequence length="99" mass="11524">MGLEYKLICRDFNTELYDQLIDKILSVVEPECVSRSGGDIEVRFEREESEMPDLAIQRTSEPREFIFLYNGGTMRSWSIFGILISYLSQYSQSVIVEEI</sequence>
<reference evidence="1 2" key="1">
    <citation type="submission" date="2024-02" db="EMBL/GenBank/DDBJ databases">
        <title>Rubritalea halochordaticola NBRC 107102.</title>
        <authorList>
            <person name="Ichikawa N."/>
            <person name="Katano-Makiyama Y."/>
            <person name="Hidaka K."/>
        </authorList>
    </citation>
    <scope>NUCLEOTIDE SEQUENCE [LARGE SCALE GENOMIC DNA]</scope>
    <source>
        <strain evidence="1 2">NBRC 107102</strain>
    </source>
</reference>
<evidence type="ECO:0000313" key="1">
    <source>
        <dbReference type="EMBL" id="GAA5497129.1"/>
    </source>
</evidence>
<dbReference type="EMBL" id="BAABRL010000012">
    <property type="protein sequence ID" value="GAA5497129.1"/>
    <property type="molecule type" value="Genomic_DNA"/>
</dbReference>
<organism evidence="1 2">
    <name type="scientific">Rubritalea halochordaticola</name>
    <dbReference type="NCBI Taxonomy" id="714537"/>
    <lineage>
        <taxon>Bacteria</taxon>
        <taxon>Pseudomonadati</taxon>
        <taxon>Verrucomicrobiota</taxon>
        <taxon>Verrucomicrobiia</taxon>
        <taxon>Verrucomicrobiales</taxon>
        <taxon>Rubritaleaceae</taxon>
        <taxon>Rubritalea</taxon>
    </lineage>
</organism>
<dbReference type="Proteomes" id="UP001424741">
    <property type="component" value="Unassembled WGS sequence"/>
</dbReference>
<accession>A0ABP9V390</accession>
<evidence type="ECO:0000313" key="2">
    <source>
        <dbReference type="Proteomes" id="UP001424741"/>
    </source>
</evidence>
<dbReference type="RefSeq" id="WP_346189679.1">
    <property type="nucleotide sequence ID" value="NZ_BAABRL010000012.1"/>
</dbReference>
<gene>
    <name evidence="1" type="ORF">Rhal01_03319</name>
</gene>